<dbReference type="CDD" id="cd02588">
    <property type="entry name" value="HAD_L2-DEX"/>
    <property type="match status" value="1"/>
</dbReference>
<dbReference type="InterPro" id="IPR036412">
    <property type="entry name" value="HAD-like_sf"/>
</dbReference>
<dbReference type="NCBIfam" id="TIGR01428">
    <property type="entry name" value="HAD_type_II"/>
    <property type="match status" value="1"/>
</dbReference>
<dbReference type="InterPro" id="IPR051540">
    <property type="entry name" value="S-2-haloacid_dehalogenase"/>
</dbReference>
<evidence type="ECO:0000256" key="2">
    <source>
        <dbReference type="ARBA" id="ARBA00022801"/>
    </source>
</evidence>
<name>A0A848DN90_9PSEU</name>
<dbReference type="InterPro" id="IPR006439">
    <property type="entry name" value="HAD-SF_hydro_IA"/>
</dbReference>
<dbReference type="PANTHER" id="PTHR43316:SF3">
    <property type="entry name" value="HALOACID DEHALOGENASE, TYPE II (AFU_ORTHOLOGUE AFUA_2G07750)-RELATED"/>
    <property type="match status" value="1"/>
</dbReference>
<dbReference type="InterPro" id="IPR023198">
    <property type="entry name" value="PGP-like_dom2"/>
</dbReference>
<proteinExistence type="inferred from homology"/>
<gene>
    <name evidence="3" type="ORF">HF519_20400</name>
</gene>
<dbReference type="PRINTS" id="PR00413">
    <property type="entry name" value="HADHALOGNASE"/>
</dbReference>
<keyword evidence="2" id="KW-0378">Hydrolase</keyword>
<dbReference type="NCBIfam" id="TIGR01493">
    <property type="entry name" value="HAD-SF-IA-v2"/>
    <property type="match status" value="1"/>
</dbReference>
<dbReference type="PANTHER" id="PTHR43316">
    <property type="entry name" value="HYDROLASE, HALOACID DELAHOGENASE-RELATED"/>
    <property type="match status" value="1"/>
</dbReference>
<comment type="similarity">
    <text evidence="1">Belongs to the HAD-like hydrolase superfamily. S-2-haloalkanoic acid dehalogenase family.</text>
</comment>
<dbReference type="SUPFAM" id="SSF56784">
    <property type="entry name" value="HAD-like"/>
    <property type="match status" value="1"/>
</dbReference>
<sequence length="223" mass="23417">MSRPSVIVFDVNETLSDLTPLADRFTDVGAPAHLAPLWFASVLREGIALAALGEFATFATLGREVGRSLLAGVDIDRDADAAVDHVMEGFLGLPVHPDVPGGVAALRAAGLRLVTLSNGAAAVAERLLGDAGLREDFEHVLSVEDVGVWKPSERVYGHAATTCGTDPADMVMVAVHPWDLNGAAHARMRTAWINRSGATYPGYLPPPTYTVSGLPELAAALTD</sequence>
<dbReference type="GO" id="GO:0019120">
    <property type="term" value="F:hydrolase activity, acting on acid halide bonds, in C-halide compounds"/>
    <property type="evidence" value="ECO:0007669"/>
    <property type="project" value="InterPro"/>
</dbReference>
<dbReference type="Gene3D" id="3.40.50.1000">
    <property type="entry name" value="HAD superfamily/HAD-like"/>
    <property type="match status" value="1"/>
</dbReference>
<dbReference type="EMBL" id="JAAXKZ010000086">
    <property type="protein sequence ID" value="NMH93891.1"/>
    <property type="molecule type" value="Genomic_DNA"/>
</dbReference>
<dbReference type="InterPro" id="IPR006328">
    <property type="entry name" value="2-HAD"/>
</dbReference>
<dbReference type="RefSeq" id="WP_169414585.1">
    <property type="nucleotide sequence ID" value="NZ_JAAXKZ010000086.1"/>
</dbReference>
<dbReference type="InterPro" id="IPR023214">
    <property type="entry name" value="HAD_sf"/>
</dbReference>
<reference evidence="3 4" key="1">
    <citation type="submission" date="2020-04" db="EMBL/GenBank/DDBJ databases">
        <authorList>
            <person name="Klaysubun C."/>
            <person name="Duangmal K."/>
            <person name="Lipun K."/>
        </authorList>
    </citation>
    <scope>NUCLEOTIDE SEQUENCE [LARGE SCALE GENOMIC DNA]</scope>
    <source>
        <strain evidence="3 4">DSM 45300</strain>
    </source>
</reference>
<dbReference type="Gene3D" id="1.10.150.240">
    <property type="entry name" value="Putative phosphatase, domain 2"/>
    <property type="match status" value="1"/>
</dbReference>
<evidence type="ECO:0000313" key="3">
    <source>
        <dbReference type="EMBL" id="NMH93891.1"/>
    </source>
</evidence>
<accession>A0A848DN90</accession>
<dbReference type="SFLD" id="SFLDG01129">
    <property type="entry name" value="C1.5:_HAD__Beta-PGM__Phosphata"/>
    <property type="match status" value="1"/>
</dbReference>
<dbReference type="Pfam" id="PF00702">
    <property type="entry name" value="Hydrolase"/>
    <property type="match status" value="1"/>
</dbReference>
<protein>
    <submittedName>
        <fullName evidence="3">Haloacid dehalogenase type II</fullName>
    </submittedName>
</protein>
<comment type="caution">
    <text evidence="3">The sequence shown here is derived from an EMBL/GenBank/DDBJ whole genome shotgun (WGS) entry which is preliminary data.</text>
</comment>
<evidence type="ECO:0000256" key="1">
    <source>
        <dbReference type="ARBA" id="ARBA00008106"/>
    </source>
</evidence>
<evidence type="ECO:0000313" key="4">
    <source>
        <dbReference type="Proteomes" id="UP000586918"/>
    </source>
</evidence>
<keyword evidence="4" id="KW-1185">Reference proteome</keyword>
<dbReference type="Proteomes" id="UP000586918">
    <property type="component" value="Unassembled WGS sequence"/>
</dbReference>
<organism evidence="3 4">
    <name type="scientific">Pseudonocardia bannensis</name>
    <dbReference type="NCBI Taxonomy" id="630973"/>
    <lineage>
        <taxon>Bacteria</taxon>
        <taxon>Bacillati</taxon>
        <taxon>Actinomycetota</taxon>
        <taxon>Actinomycetes</taxon>
        <taxon>Pseudonocardiales</taxon>
        <taxon>Pseudonocardiaceae</taxon>
        <taxon>Pseudonocardia</taxon>
    </lineage>
</organism>
<dbReference type="SFLD" id="SFLDS00003">
    <property type="entry name" value="Haloacid_Dehalogenase"/>
    <property type="match status" value="1"/>
</dbReference>
<dbReference type="AlphaFoldDB" id="A0A848DN90"/>